<evidence type="ECO:0000259" key="1">
    <source>
        <dbReference type="Pfam" id="PF08447"/>
    </source>
</evidence>
<dbReference type="RefSeq" id="WP_328593336.1">
    <property type="nucleotide sequence ID" value="NZ_WIXK01000004.1"/>
</dbReference>
<dbReference type="AlphaFoldDB" id="A0A844AZY4"/>
<organism evidence="2 3">
    <name type="scientific">Tritonibacter aquimaris</name>
    <dbReference type="NCBI Taxonomy" id="2663379"/>
    <lineage>
        <taxon>Bacteria</taxon>
        <taxon>Pseudomonadati</taxon>
        <taxon>Pseudomonadota</taxon>
        <taxon>Alphaproteobacteria</taxon>
        <taxon>Rhodobacterales</taxon>
        <taxon>Paracoccaceae</taxon>
        <taxon>Tritonibacter</taxon>
    </lineage>
</organism>
<accession>A0A844AZY4</accession>
<sequence length="406" mass="45633">MSYMDRRVEQRPQSGEAPFALNEVFFSRTDGRGIIRAGNYVFQRVSHYSWDELLGAPHKAIRHQDMPRGVFHLFWDIIKQGKTMGAYVKNRSKDGLHYWVYAVVVPCGDGYLSARIKPSSKVFSEIQRLYSDLLKAEKEEEISPAESAEMLLAALKEKGYDTYHEFAVDALCEELLARDHGLGKAANPKIAQLREMLNDARTLVGETEGLITDFDAMNTIPHNLRVIASRIEPSGGPVTVLSQNYGAMSREMSDWFSTHVMGADTNFAAILDCVQNSLFVECMCRIMTECDTQLQTERRSLGKVDMEAERSILASLVAEQTAEAEAGLQQVDSEAERILRACQVMHRHFLGLSSTRVLCKIESARLPESGETLSDIIDQLGSFQERISQRLERIANLSTEIRALES</sequence>
<dbReference type="Gene3D" id="3.30.450.20">
    <property type="entry name" value="PAS domain"/>
    <property type="match status" value="1"/>
</dbReference>
<dbReference type="Proteomes" id="UP000436694">
    <property type="component" value="Unassembled WGS sequence"/>
</dbReference>
<keyword evidence="3" id="KW-1185">Reference proteome</keyword>
<reference evidence="2 3" key="1">
    <citation type="submission" date="2019-10" db="EMBL/GenBank/DDBJ databases">
        <title>Epibacterium sp. nov., isolated from seawater.</title>
        <authorList>
            <person name="Zhang X."/>
            <person name="Li N."/>
        </authorList>
    </citation>
    <scope>NUCLEOTIDE SEQUENCE [LARGE SCALE GENOMIC DNA]</scope>
    <source>
        <strain evidence="2 3">SM1969</strain>
    </source>
</reference>
<dbReference type="InterPro" id="IPR013655">
    <property type="entry name" value="PAS_fold_3"/>
</dbReference>
<name>A0A844AZY4_9RHOB</name>
<dbReference type="EMBL" id="WIXK01000004">
    <property type="protein sequence ID" value="MQY42706.1"/>
    <property type="molecule type" value="Genomic_DNA"/>
</dbReference>
<protein>
    <submittedName>
        <fullName evidence="2">PAS domain-containing protein</fullName>
    </submittedName>
</protein>
<feature type="domain" description="PAS fold-3" evidence="1">
    <location>
        <begin position="42"/>
        <end position="106"/>
    </location>
</feature>
<evidence type="ECO:0000313" key="3">
    <source>
        <dbReference type="Proteomes" id="UP000436694"/>
    </source>
</evidence>
<dbReference type="InterPro" id="IPR035965">
    <property type="entry name" value="PAS-like_dom_sf"/>
</dbReference>
<dbReference type="SUPFAM" id="SSF55785">
    <property type="entry name" value="PYP-like sensor domain (PAS domain)"/>
    <property type="match status" value="1"/>
</dbReference>
<gene>
    <name evidence="2" type="ORF">GG681_08625</name>
</gene>
<dbReference type="Pfam" id="PF08447">
    <property type="entry name" value="PAS_3"/>
    <property type="match status" value="1"/>
</dbReference>
<proteinExistence type="predicted"/>
<comment type="caution">
    <text evidence="2">The sequence shown here is derived from an EMBL/GenBank/DDBJ whole genome shotgun (WGS) entry which is preliminary data.</text>
</comment>
<evidence type="ECO:0000313" key="2">
    <source>
        <dbReference type="EMBL" id="MQY42706.1"/>
    </source>
</evidence>